<dbReference type="RefSeq" id="XP_012651104.1">
    <property type="nucleotide sequence ID" value="XM_012795650.1"/>
</dbReference>
<name>W7XAC2_TETTS</name>
<reference evidence="3" key="1">
    <citation type="journal article" date="2006" name="PLoS Biol.">
        <title>Macronuclear genome sequence of the ciliate Tetrahymena thermophila, a model eukaryote.</title>
        <authorList>
            <person name="Eisen J.A."/>
            <person name="Coyne R.S."/>
            <person name="Wu M."/>
            <person name="Wu D."/>
            <person name="Thiagarajan M."/>
            <person name="Wortman J.R."/>
            <person name="Badger J.H."/>
            <person name="Ren Q."/>
            <person name="Amedeo P."/>
            <person name="Jones K.M."/>
            <person name="Tallon L.J."/>
            <person name="Delcher A.L."/>
            <person name="Salzberg S.L."/>
            <person name="Silva J.C."/>
            <person name="Haas B.J."/>
            <person name="Majoros W.H."/>
            <person name="Farzad M."/>
            <person name="Carlton J.M."/>
            <person name="Smith R.K. Jr."/>
            <person name="Garg J."/>
            <person name="Pearlman R.E."/>
            <person name="Karrer K.M."/>
            <person name="Sun L."/>
            <person name="Manning G."/>
            <person name="Elde N.C."/>
            <person name="Turkewitz A.P."/>
            <person name="Asai D.J."/>
            <person name="Wilkes D.E."/>
            <person name="Wang Y."/>
            <person name="Cai H."/>
            <person name="Collins K."/>
            <person name="Stewart B.A."/>
            <person name="Lee S.R."/>
            <person name="Wilamowska K."/>
            <person name="Weinberg Z."/>
            <person name="Ruzzo W.L."/>
            <person name="Wloga D."/>
            <person name="Gaertig J."/>
            <person name="Frankel J."/>
            <person name="Tsao C.-C."/>
            <person name="Gorovsky M.A."/>
            <person name="Keeling P.J."/>
            <person name="Waller R.F."/>
            <person name="Patron N.J."/>
            <person name="Cherry J.M."/>
            <person name="Stover N.A."/>
            <person name="Krieger C.J."/>
            <person name="del Toro C."/>
            <person name="Ryder H.F."/>
            <person name="Williamson S.C."/>
            <person name="Barbeau R.A."/>
            <person name="Hamilton E.P."/>
            <person name="Orias E."/>
        </authorList>
    </citation>
    <scope>NUCLEOTIDE SEQUENCE [LARGE SCALE GENOMIC DNA]</scope>
    <source>
        <strain evidence="3">SB210</strain>
    </source>
</reference>
<keyword evidence="1 2" id="KW-0812">Transmembrane</keyword>
<sequence length="124" mass="14455">MSSILICSQFDVRFIAAPSLATKVLYYKLANLLIASQPFKMIQSTQVIQFYTQGRSQPVEGTLSMEFYITQSIQNDIQTKICKYNIQQRFFSNIFYFILLISLFSICLYQLFNTQSAYSVFYLN</sequence>
<proteinExistence type="predicted"/>
<evidence type="ECO:0000313" key="3">
    <source>
        <dbReference type="Proteomes" id="UP000009168"/>
    </source>
</evidence>
<keyword evidence="3" id="KW-1185">Reference proteome</keyword>
<evidence type="ECO:0000313" key="2">
    <source>
        <dbReference type="EMBL" id="EWS76320.1"/>
    </source>
</evidence>
<organism evidence="2 3">
    <name type="scientific">Tetrahymena thermophila (strain SB210)</name>
    <dbReference type="NCBI Taxonomy" id="312017"/>
    <lineage>
        <taxon>Eukaryota</taxon>
        <taxon>Sar</taxon>
        <taxon>Alveolata</taxon>
        <taxon>Ciliophora</taxon>
        <taxon>Intramacronucleata</taxon>
        <taxon>Oligohymenophorea</taxon>
        <taxon>Hymenostomatida</taxon>
        <taxon>Tetrahymenina</taxon>
        <taxon>Tetrahymenidae</taxon>
        <taxon>Tetrahymena</taxon>
    </lineage>
</organism>
<keyword evidence="1" id="KW-0472">Membrane</keyword>
<evidence type="ECO:0000256" key="1">
    <source>
        <dbReference type="SAM" id="Phobius"/>
    </source>
</evidence>
<accession>W7XAC2</accession>
<dbReference type="GeneID" id="24436785"/>
<gene>
    <name evidence="2" type="ORF">TTHERM_000009877</name>
</gene>
<dbReference type="InParanoid" id="W7XAC2"/>
<dbReference type="AlphaFoldDB" id="W7XAC2"/>
<feature type="transmembrane region" description="Helical" evidence="1">
    <location>
        <begin position="90"/>
        <end position="112"/>
    </location>
</feature>
<dbReference type="EMBL" id="GG662845">
    <property type="protein sequence ID" value="EWS76320.1"/>
    <property type="molecule type" value="Genomic_DNA"/>
</dbReference>
<protein>
    <submittedName>
        <fullName evidence="2">Transmembrane protein, putative</fullName>
    </submittedName>
</protein>
<dbReference type="KEGG" id="tet:TTHERM_000009877"/>
<dbReference type="Proteomes" id="UP000009168">
    <property type="component" value="Unassembled WGS sequence"/>
</dbReference>
<keyword evidence="1" id="KW-1133">Transmembrane helix</keyword>